<comment type="caution">
    <text evidence="2">The sequence shown here is derived from an EMBL/GenBank/DDBJ whole genome shotgun (WGS) entry which is preliminary data.</text>
</comment>
<keyword evidence="2" id="KW-0238">DNA-binding</keyword>
<dbReference type="EMBL" id="JAUBDI010000006">
    <property type="protein sequence ID" value="MDW0113253.1"/>
    <property type="molecule type" value="Genomic_DNA"/>
</dbReference>
<protein>
    <submittedName>
        <fullName evidence="2">AbrB/MazE/SpoVT family DNA-binding domain-containing protein</fullName>
    </submittedName>
</protein>
<keyword evidence="3" id="KW-1185">Reference proteome</keyword>
<dbReference type="InterPro" id="IPR037914">
    <property type="entry name" value="SpoVT-AbrB_sf"/>
</dbReference>
<evidence type="ECO:0000259" key="1">
    <source>
        <dbReference type="SMART" id="SM00966"/>
    </source>
</evidence>
<evidence type="ECO:0000313" key="2">
    <source>
        <dbReference type="EMBL" id="MDW0113253.1"/>
    </source>
</evidence>
<proteinExistence type="predicted"/>
<evidence type="ECO:0000313" key="3">
    <source>
        <dbReference type="Proteomes" id="UP001282284"/>
    </source>
</evidence>
<sequence>MEEYVERKVTKIGNSFGITLPADLLKEAGLSYGDNVQIKVEDGNIVIHKKEQLYLPDGVDAAFMDILNDVIQEHDKAFKGLVDR</sequence>
<dbReference type="SUPFAM" id="SSF89447">
    <property type="entry name" value="AbrB/MazE/MraZ-like"/>
    <property type="match status" value="1"/>
</dbReference>
<gene>
    <name evidence="2" type="ORF">QT711_08635</name>
</gene>
<dbReference type="SMART" id="SM00966">
    <property type="entry name" value="SpoVT_AbrB"/>
    <property type="match status" value="1"/>
</dbReference>
<feature type="domain" description="SpoVT-AbrB" evidence="1">
    <location>
        <begin position="10"/>
        <end position="55"/>
    </location>
</feature>
<organism evidence="2 3">
    <name type="scientific">Sporosarcina saromensis</name>
    <dbReference type="NCBI Taxonomy" id="359365"/>
    <lineage>
        <taxon>Bacteria</taxon>
        <taxon>Bacillati</taxon>
        <taxon>Bacillota</taxon>
        <taxon>Bacilli</taxon>
        <taxon>Bacillales</taxon>
        <taxon>Caryophanaceae</taxon>
        <taxon>Sporosarcina</taxon>
    </lineage>
</organism>
<dbReference type="RefSeq" id="WP_317943469.1">
    <property type="nucleotide sequence ID" value="NZ_JAUBDI010000006.1"/>
</dbReference>
<reference evidence="2 3" key="1">
    <citation type="submission" date="2023-06" db="EMBL/GenBank/DDBJ databases">
        <title>Sporosarcina sp. nov., isolated from Korean traditional fermented seafood 'Jeotgal'.</title>
        <authorList>
            <person name="Yang A.I."/>
            <person name="Shin N.-R."/>
        </authorList>
    </citation>
    <scope>NUCLEOTIDE SEQUENCE [LARGE SCALE GENOMIC DNA]</scope>
    <source>
        <strain evidence="2 3">KCTC13119</strain>
    </source>
</reference>
<dbReference type="Proteomes" id="UP001282284">
    <property type="component" value="Unassembled WGS sequence"/>
</dbReference>
<accession>A0ABU4G8F0</accession>
<name>A0ABU4G8F0_9BACL</name>
<dbReference type="Gene3D" id="2.10.260.10">
    <property type="match status" value="1"/>
</dbReference>
<dbReference type="Pfam" id="PF04014">
    <property type="entry name" value="MazE_antitoxin"/>
    <property type="match status" value="1"/>
</dbReference>
<dbReference type="GO" id="GO:0003677">
    <property type="term" value="F:DNA binding"/>
    <property type="evidence" value="ECO:0007669"/>
    <property type="project" value="UniProtKB-KW"/>
</dbReference>
<dbReference type="InterPro" id="IPR007159">
    <property type="entry name" value="SpoVT-AbrB_dom"/>
</dbReference>